<feature type="compositionally biased region" description="Basic and acidic residues" evidence="1">
    <location>
        <begin position="1"/>
        <end position="13"/>
    </location>
</feature>
<dbReference type="AlphaFoldDB" id="A0A397SW75"/>
<dbReference type="GO" id="GO:0004527">
    <property type="term" value="F:exonuclease activity"/>
    <property type="evidence" value="ECO:0007669"/>
    <property type="project" value="UniProtKB-KW"/>
</dbReference>
<dbReference type="InterPro" id="IPR000300">
    <property type="entry name" value="IPPc"/>
</dbReference>
<dbReference type="InterPro" id="IPR046985">
    <property type="entry name" value="IP5"/>
</dbReference>
<comment type="caution">
    <text evidence="3">The sequence shown here is derived from an EMBL/GenBank/DDBJ whole genome shotgun (WGS) entry which is preliminary data.</text>
</comment>
<dbReference type="Pfam" id="PF23754">
    <property type="entry name" value="Beta-prop_IP5PC_F"/>
    <property type="match status" value="1"/>
</dbReference>
<gene>
    <name evidence="3" type="ORF">C1645_694847</name>
</gene>
<keyword evidence="3" id="KW-0269">Exonuclease</keyword>
<keyword evidence="3" id="KW-0540">Nuclease</keyword>
<evidence type="ECO:0000313" key="4">
    <source>
        <dbReference type="Proteomes" id="UP000265703"/>
    </source>
</evidence>
<proteinExistence type="predicted"/>
<reference evidence="3 4" key="1">
    <citation type="submission" date="2018-06" db="EMBL/GenBank/DDBJ databases">
        <title>Comparative genomics reveals the genomic features of Rhizophagus irregularis, R. cerebriforme, R. diaphanum and Gigaspora rosea, and their symbiotic lifestyle signature.</title>
        <authorList>
            <person name="Morin E."/>
            <person name="San Clemente H."/>
            <person name="Chen E.C.H."/>
            <person name="De La Providencia I."/>
            <person name="Hainaut M."/>
            <person name="Kuo A."/>
            <person name="Kohler A."/>
            <person name="Murat C."/>
            <person name="Tang N."/>
            <person name="Roy S."/>
            <person name="Loubradou J."/>
            <person name="Henrissat B."/>
            <person name="Grigoriev I.V."/>
            <person name="Corradi N."/>
            <person name="Roux C."/>
            <person name="Martin F.M."/>
        </authorList>
    </citation>
    <scope>NUCLEOTIDE SEQUENCE [LARGE SCALE GENOMIC DNA]</scope>
    <source>
        <strain evidence="3 4">DAOM 227022</strain>
    </source>
</reference>
<dbReference type="Gene3D" id="3.60.10.10">
    <property type="entry name" value="Endonuclease/exonuclease/phosphatase"/>
    <property type="match status" value="1"/>
</dbReference>
<dbReference type="SMART" id="SM00320">
    <property type="entry name" value="WD40"/>
    <property type="match status" value="5"/>
</dbReference>
<dbReference type="SUPFAM" id="SSF50978">
    <property type="entry name" value="WD40 repeat-like"/>
    <property type="match status" value="1"/>
</dbReference>
<sequence length="778" mass="89191">MEKNKSRREKEASGSDSDPSTERVPSLLDAPDATRANRRPPRFRGIKDIIGKVTTRTFSIAGEFVITSSGHTRVWSLVDGNARSISHDDSKVTSLCWRPSRRVENVGRYIWCGSQDGYLFAIDINSEKKIETNKKAHNSQINFILRHEFQLWTLDDSGKLQIWSGEYGVVSLKSKPQSVKISSKANCAIVVGHHLWLSSGKTIEIFNPLDTYGLEVKKIELGIDVGNVKYMTQTNNSSLVYVGHDDGRITVWDTRTYKLESTVTVSVYSINSLLGVGDYLWVGFKTGMIYIYDVRSNPWIVIKEWQAHKAPVVDMQLDEEGLWRVGRLQVASLSEEGQIIAWDGLMHEDWIADEMVAREYEYCNFREVKVLICSWNIDASKPADLEKSADGKQFLESWFKSTESPDIIVVGFQEIIDLESKKMTAKTMLMSKKKADKHLNENITQRYKLWYDKLLEIIHQYTNQKYEVLVSDNLVGLFTCVFAKKSELELGYIRDKDVAIKKTGLRGYHGNKGSIATRFIYDDSSICFVNCHLAAGQSQIKARNTDVANILDYTTFPPIANDSWNDNEGVFTHGGDGSMVLDHEIVFFSGDLNYRIDLPREQVIKVIENKDYSFLLEHDQLLKQINTHPGFRLRSFSEGVPNFAPTYKYDPGENEYDTSEKRRTPAWCDRILYFGANIKQEHYLRYECKVSDHRPISGAFSIRIKTIKKSLQAEVKEEVERFWKEKVKEKKNVIMVKWIKSCGWDEQSAVRAFEANYGNLRKAVDELNKRDESSVKNK</sequence>
<dbReference type="SMART" id="SM00128">
    <property type="entry name" value="IPPc"/>
    <property type="match status" value="1"/>
</dbReference>
<evidence type="ECO:0000313" key="3">
    <source>
        <dbReference type="EMBL" id="RIA88886.1"/>
    </source>
</evidence>
<evidence type="ECO:0000256" key="1">
    <source>
        <dbReference type="SAM" id="MobiDB-lite"/>
    </source>
</evidence>
<dbReference type="GO" id="GO:0004519">
    <property type="term" value="F:endonuclease activity"/>
    <property type="evidence" value="ECO:0007669"/>
    <property type="project" value="UniProtKB-KW"/>
</dbReference>
<dbReference type="OrthoDB" id="2248459at2759"/>
<dbReference type="Proteomes" id="UP000265703">
    <property type="component" value="Unassembled WGS sequence"/>
</dbReference>
<dbReference type="GO" id="GO:0004439">
    <property type="term" value="F:phosphatidylinositol-4,5-bisphosphate 5-phosphatase activity"/>
    <property type="evidence" value="ECO:0007669"/>
    <property type="project" value="TreeGrafter"/>
</dbReference>
<dbReference type="InterPro" id="IPR036691">
    <property type="entry name" value="Endo/exonu/phosph_ase_sf"/>
</dbReference>
<dbReference type="PANTHER" id="PTHR11200:SF240">
    <property type="entry name" value="INOSITOL POLYPHOSPHATE 5-PHOSPHATASE C9G1.10C-RELATED"/>
    <property type="match status" value="1"/>
</dbReference>
<dbReference type="STRING" id="658196.A0A397SW75"/>
<dbReference type="PANTHER" id="PTHR11200">
    <property type="entry name" value="INOSITOL 5-PHOSPHATASE"/>
    <property type="match status" value="1"/>
</dbReference>
<protein>
    <submittedName>
        <fullName evidence="3">Endonuclease/exonuclease/phosphatase</fullName>
    </submittedName>
</protein>
<dbReference type="InterPro" id="IPR001680">
    <property type="entry name" value="WD40_rpt"/>
</dbReference>
<dbReference type="InterPro" id="IPR056454">
    <property type="entry name" value="Beta-prop_IP5PC_F"/>
</dbReference>
<keyword evidence="3" id="KW-0255">Endonuclease</keyword>
<evidence type="ECO:0000259" key="2">
    <source>
        <dbReference type="SMART" id="SM00128"/>
    </source>
</evidence>
<feature type="region of interest" description="Disordered" evidence="1">
    <location>
        <begin position="1"/>
        <end position="41"/>
    </location>
</feature>
<dbReference type="InterPro" id="IPR015943">
    <property type="entry name" value="WD40/YVTN_repeat-like_dom_sf"/>
</dbReference>
<dbReference type="Gene3D" id="2.130.10.10">
    <property type="entry name" value="YVTN repeat-like/Quinoprotein amine dehydrogenase"/>
    <property type="match status" value="2"/>
</dbReference>
<dbReference type="InterPro" id="IPR036322">
    <property type="entry name" value="WD40_repeat_dom_sf"/>
</dbReference>
<keyword evidence="4" id="KW-1185">Reference proteome</keyword>
<name>A0A397SW75_9GLOM</name>
<keyword evidence="3" id="KW-0378">Hydrolase</keyword>
<organism evidence="3 4">
    <name type="scientific">Glomus cerebriforme</name>
    <dbReference type="NCBI Taxonomy" id="658196"/>
    <lineage>
        <taxon>Eukaryota</taxon>
        <taxon>Fungi</taxon>
        <taxon>Fungi incertae sedis</taxon>
        <taxon>Mucoromycota</taxon>
        <taxon>Glomeromycotina</taxon>
        <taxon>Glomeromycetes</taxon>
        <taxon>Glomerales</taxon>
        <taxon>Glomeraceae</taxon>
        <taxon>Glomus</taxon>
    </lineage>
</organism>
<dbReference type="SUPFAM" id="SSF56219">
    <property type="entry name" value="DNase I-like"/>
    <property type="match status" value="1"/>
</dbReference>
<accession>A0A397SW75</accession>
<dbReference type="Pfam" id="PF22669">
    <property type="entry name" value="Exo_endo_phos2"/>
    <property type="match status" value="1"/>
</dbReference>
<dbReference type="GO" id="GO:0046856">
    <property type="term" value="P:phosphatidylinositol dephosphorylation"/>
    <property type="evidence" value="ECO:0007669"/>
    <property type="project" value="InterPro"/>
</dbReference>
<dbReference type="EMBL" id="QKYT01000242">
    <property type="protein sequence ID" value="RIA88886.1"/>
    <property type="molecule type" value="Genomic_DNA"/>
</dbReference>
<feature type="domain" description="Inositol polyphosphate-related phosphatase" evidence="2">
    <location>
        <begin position="366"/>
        <end position="708"/>
    </location>
</feature>